<organism evidence="4 5">
    <name type="scientific">Golovinomyces cichoracearum</name>
    <dbReference type="NCBI Taxonomy" id="62708"/>
    <lineage>
        <taxon>Eukaryota</taxon>
        <taxon>Fungi</taxon>
        <taxon>Dikarya</taxon>
        <taxon>Ascomycota</taxon>
        <taxon>Pezizomycotina</taxon>
        <taxon>Leotiomycetes</taxon>
        <taxon>Erysiphales</taxon>
        <taxon>Erysiphaceae</taxon>
        <taxon>Golovinomyces</taxon>
    </lineage>
</organism>
<proteinExistence type="inferred from homology"/>
<feature type="region of interest" description="Disordered" evidence="3">
    <location>
        <begin position="1082"/>
        <end position="1104"/>
    </location>
</feature>
<feature type="compositionally biased region" description="Polar residues" evidence="3">
    <location>
        <begin position="844"/>
        <end position="854"/>
    </location>
</feature>
<dbReference type="EMBL" id="MCBR01012441">
    <property type="protein sequence ID" value="RKF65209.1"/>
    <property type="molecule type" value="Genomic_DNA"/>
</dbReference>
<evidence type="ECO:0000313" key="4">
    <source>
        <dbReference type="EMBL" id="RKF65209.1"/>
    </source>
</evidence>
<feature type="region of interest" description="Disordered" evidence="3">
    <location>
        <begin position="844"/>
        <end position="863"/>
    </location>
</feature>
<dbReference type="InterPro" id="IPR051722">
    <property type="entry name" value="Endocytosis_PI4K-reg_protein"/>
</dbReference>
<dbReference type="InterPro" id="IPR011990">
    <property type="entry name" value="TPR-like_helical_dom_sf"/>
</dbReference>
<dbReference type="AlphaFoldDB" id="A0A420I6A3"/>
<accession>A0A420I6A3</accession>
<evidence type="ECO:0000256" key="2">
    <source>
        <dbReference type="ARBA" id="ARBA00038251"/>
    </source>
</evidence>
<feature type="compositionally biased region" description="Polar residues" evidence="3">
    <location>
        <begin position="737"/>
        <end position="746"/>
    </location>
</feature>
<feature type="compositionally biased region" description="Polar residues" evidence="3">
    <location>
        <begin position="1087"/>
        <end position="1101"/>
    </location>
</feature>
<gene>
    <name evidence="4" type="ORF">GcC1_124010</name>
</gene>
<feature type="region of interest" description="Disordered" evidence="3">
    <location>
        <begin position="737"/>
        <end position="818"/>
    </location>
</feature>
<evidence type="ECO:0000256" key="3">
    <source>
        <dbReference type="SAM" id="MobiDB-lite"/>
    </source>
</evidence>
<comment type="caution">
    <text evidence="4">The sequence shown here is derived from an EMBL/GenBank/DDBJ whole genome shotgun (WGS) entry which is preliminary data.</text>
</comment>
<comment type="similarity">
    <text evidence="2">Belongs to the YPP1 family.</text>
</comment>
<dbReference type="InterPro" id="IPR019734">
    <property type="entry name" value="TPR_rpt"/>
</dbReference>
<sequence length="1186" mass="133765">MLSKFHQHDQAKAALYIHRLDEVRSLGDWNAVPELVRKINKHAPQRACLIITAESEHALAAEIQNLKSSSTNFPGASKFINTLADAIDKEKKYADDRFQAQVCLGSIYWYTGQTSLAVSTLPNIIGEEFSLLEKKERETSKWMKACALKSSYIKGSLLQKDGATVEAIAVFQSALAILSNIISSPGQEKEVRLWTELYLTGSCMLSSNILKNDSSSEILNYSLTVFRFWAKFWESCYSSPIGGIAPLADIPRRRVWKEYHIILSNIFKNWWSFSTDDILVPCPDESLCLQYRTELLRVQEHYESLLISEIPFPKAGDASVEVEEFIDIVMQNWRTLLGIGLKYQALNEDGYKAASKGVLNILYGAAKKTFHSTVILRHLFTVHLAVAEFDLAFKAFDTYMNIIKKRKIRVTSNSESIEDLDNDDAIIKTFSEYIMALCRYKSYEWAEKANETCEFFENWLETRYPIESNEKDQEAFTKSDFIKSSVSPKTIALAWCCIGIGYANWARTTFDAVSRSDIQSKAMACFNRSLLPQYKSSDDPKTMFALGLLLAETRQVDSAIKAVKTGLLSISSNDSSSKNTKICRHFIREKLAVPLWHLMALLLSARQDYISAVKSCEGAFDQYENLQKKLCGSDSIENEKPVDRDEGFYQELDFYEKENLLQVKMTQLTLIEVLDGPEVAVNASDEILSLYKNLFGDPRTDQTSNYDNLEMEPPKSSAGKSFRESILNCSIRKANDNTNTDQSCPLTTPIIHISSDSSREKKRRSLSIHESSYNESHRRSSFNPQKKSNTIGNNDVSPKSRKRSQSSGNLLRHSDSQTQEQWYTNYKTKNNCVTSTTSINKPASCCSSKINSRQKNGKSAGPSLILGKNNIEVSKMSQVFSPVTLFSKEEQKRNKTAILIRIWLLISGFYRRASMYDDAQGAIDEARQLADKIESEDLQDSNNLQLTSNFKWRGGKTVSQLWSDIYNEIIFQLGYLTIAEGSPHSAIIHFESALTHYRDHPDAIVGLSNILMDIYTEEVIPPPSLPTLVLHSPTMPSASSLNTSNAKSALDSPKYSNENPSNLFTASQGFVDLPTTKPVDSPFKNCPTESYSKNNDITSRQSKYEDPSPALLHRLAARDRAFGLLNILTKTGKGWNNSEAWFALARAYEESGLARKSREVLWWCVELEESRSVRDLEVAGSFGYVL</sequence>
<dbReference type="Gene3D" id="1.25.40.10">
    <property type="entry name" value="Tetratricopeptide repeat domain"/>
    <property type="match status" value="1"/>
</dbReference>
<comment type="function">
    <text evidence="1">Involved in endocytosis.</text>
</comment>
<evidence type="ECO:0000313" key="5">
    <source>
        <dbReference type="Proteomes" id="UP000285405"/>
    </source>
</evidence>
<protein>
    <submittedName>
        <fullName evidence="4">Putative filamentation protein</fullName>
    </submittedName>
</protein>
<reference evidence="4 5" key="1">
    <citation type="journal article" date="2018" name="BMC Genomics">
        <title>Comparative genome analyses reveal sequence features reflecting distinct modes of host-adaptation between dicot and monocot powdery mildew.</title>
        <authorList>
            <person name="Wu Y."/>
            <person name="Ma X."/>
            <person name="Pan Z."/>
            <person name="Kale S.D."/>
            <person name="Song Y."/>
            <person name="King H."/>
            <person name="Zhang Q."/>
            <person name="Presley C."/>
            <person name="Deng X."/>
            <person name="Wei C.I."/>
            <person name="Xiao S."/>
        </authorList>
    </citation>
    <scope>NUCLEOTIDE SEQUENCE [LARGE SCALE GENOMIC DNA]</scope>
    <source>
        <strain evidence="4">UCSC1</strain>
    </source>
</reference>
<dbReference type="Proteomes" id="UP000285405">
    <property type="component" value="Unassembled WGS sequence"/>
</dbReference>
<dbReference type="OrthoDB" id="29013at2759"/>
<evidence type="ECO:0000256" key="1">
    <source>
        <dbReference type="ARBA" id="ARBA00002550"/>
    </source>
</evidence>
<dbReference type="PANTHER" id="PTHR23083">
    <property type="entry name" value="TETRATRICOPEPTIDE REPEAT PROTEIN, TPR"/>
    <property type="match status" value="1"/>
</dbReference>
<name>A0A420I6A3_9PEZI</name>
<feature type="region of interest" description="Disordered" evidence="3">
    <location>
        <begin position="702"/>
        <end position="722"/>
    </location>
</feature>
<dbReference type="SMART" id="SM00028">
    <property type="entry name" value="TPR"/>
    <property type="match status" value="5"/>
</dbReference>
<feature type="compositionally biased region" description="Polar residues" evidence="3">
    <location>
        <begin position="781"/>
        <end position="797"/>
    </location>
</feature>
<dbReference type="PANTHER" id="PTHR23083:SF464">
    <property type="entry name" value="TETRATRICOPEPTIDE REPEAT DOMAIN 7, ISOFORM A"/>
    <property type="match status" value="1"/>
</dbReference>
<dbReference type="SUPFAM" id="SSF48452">
    <property type="entry name" value="TPR-like"/>
    <property type="match status" value="2"/>
</dbReference>